<accession>A0ABT4RZD3</accession>
<dbReference type="RefSeq" id="WP_106688288.1">
    <property type="nucleotide sequence ID" value="NZ_CAXQEU010000005.1"/>
</dbReference>
<sequence length="296" mass="34232">MKKTILSLLLILFVTSFAVSQQWFTSFKFAKRLAVLENKMIIAVWEESALDNIPVLVEADNKKLYQLTLFENEQVDKLVWQYFIPVILSDQDYMQLAGKHLNGKSLKYKQRFNDDQIKIMDPNGNIINTNQDPFSTANLTNLIRNYALNVGYLQPELTNYFENKSFSSTFRLTVKYQDMATFAHQSVKKDICELSGLYLAEAKQKLSKSDFDNTQALQQKLELLQLNEYLILGKARKVYKALKKINLEDVDAINTSLFAFLNYTSLTAINKVDEALKWKDQVNQTDLNKVKHIVKN</sequence>
<dbReference type="Proteomes" id="UP001149142">
    <property type="component" value="Unassembled WGS sequence"/>
</dbReference>
<gene>
    <name evidence="1" type="ORF">OOZ35_06680</name>
</gene>
<name>A0ABT4RZD3_9FLAO</name>
<protein>
    <submittedName>
        <fullName evidence="1">Uncharacterized protein</fullName>
    </submittedName>
</protein>
<comment type="caution">
    <text evidence="1">The sequence shown here is derived from an EMBL/GenBank/DDBJ whole genome shotgun (WGS) entry which is preliminary data.</text>
</comment>
<evidence type="ECO:0000313" key="2">
    <source>
        <dbReference type="Proteomes" id="UP001149142"/>
    </source>
</evidence>
<reference evidence="1" key="1">
    <citation type="submission" date="2022-11" db="EMBL/GenBank/DDBJ databases">
        <title>Refractory cell wall polysaccharides provide important carbon source for microbial heterotrophs in the hadal ocean.</title>
        <authorList>
            <person name="Zhu X."/>
        </authorList>
    </citation>
    <scope>NUCLEOTIDE SEQUENCE</scope>
    <source>
        <strain evidence="1">MTRN7</strain>
    </source>
</reference>
<dbReference type="EMBL" id="JAPFGC010000002">
    <property type="protein sequence ID" value="MDA0177173.1"/>
    <property type="molecule type" value="Genomic_DNA"/>
</dbReference>
<keyword evidence="2" id="KW-1185">Reference proteome</keyword>
<evidence type="ECO:0000313" key="1">
    <source>
        <dbReference type="EMBL" id="MDA0177173.1"/>
    </source>
</evidence>
<proteinExistence type="predicted"/>
<organism evidence="1 2">
    <name type="scientific">Mesoflavibacter profundi</name>
    <dbReference type="NCBI Taxonomy" id="2708110"/>
    <lineage>
        <taxon>Bacteria</taxon>
        <taxon>Pseudomonadati</taxon>
        <taxon>Bacteroidota</taxon>
        <taxon>Flavobacteriia</taxon>
        <taxon>Flavobacteriales</taxon>
        <taxon>Flavobacteriaceae</taxon>
        <taxon>Mesoflavibacter</taxon>
    </lineage>
</organism>